<accession>A0AAD7M9Z3</accession>
<protein>
    <submittedName>
        <fullName evidence="1">Uncharacterized protein</fullName>
    </submittedName>
</protein>
<name>A0AAD7M9Z3_9AGAR</name>
<sequence>MSRAAITAMTMIAMPATPTRARRTCQSCGENSRRRFGHVDSRGGSGGVLMCFLVAGKQTPACLPSVTRAE</sequence>
<dbReference type="AlphaFoldDB" id="A0AAD7M9Z3"/>
<dbReference type="Proteomes" id="UP001215598">
    <property type="component" value="Unassembled WGS sequence"/>
</dbReference>
<proteinExistence type="predicted"/>
<evidence type="ECO:0000313" key="2">
    <source>
        <dbReference type="Proteomes" id="UP001215598"/>
    </source>
</evidence>
<reference evidence="1" key="1">
    <citation type="submission" date="2023-03" db="EMBL/GenBank/DDBJ databases">
        <title>Massive genome expansion in bonnet fungi (Mycena s.s.) driven by repeated elements and novel gene families across ecological guilds.</title>
        <authorList>
            <consortium name="Lawrence Berkeley National Laboratory"/>
            <person name="Harder C.B."/>
            <person name="Miyauchi S."/>
            <person name="Viragh M."/>
            <person name="Kuo A."/>
            <person name="Thoen E."/>
            <person name="Andreopoulos B."/>
            <person name="Lu D."/>
            <person name="Skrede I."/>
            <person name="Drula E."/>
            <person name="Henrissat B."/>
            <person name="Morin E."/>
            <person name="Kohler A."/>
            <person name="Barry K."/>
            <person name="LaButti K."/>
            <person name="Morin E."/>
            <person name="Salamov A."/>
            <person name="Lipzen A."/>
            <person name="Mereny Z."/>
            <person name="Hegedus B."/>
            <person name="Baldrian P."/>
            <person name="Stursova M."/>
            <person name="Weitz H."/>
            <person name="Taylor A."/>
            <person name="Grigoriev I.V."/>
            <person name="Nagy L.G."/>
            <person name="Martin F."/>
            <person name="Kauserud H."/>
        </authorList>
    </citation>
    <scope>NUCLEOTIDE SEQUENCE</scope>
    <source>
        <strain evidence="1">CBHHK182m</strain>
    </source>
</reference>
<evidence type="ECO:0000313" key="1">
    <source>
        <dbReference type="EMBL" id="KAJ7707179.1"/>
    </source>
</evidence>
<dbReference type="EMBL" id="JARKIB010000446">
    <property type="protein sequence ID" value="KAJ7707179.1"/>
    <property type="molecule type" value="Genomic_DNA"/>
</dbReference>
<gene>
    <name evidence="1" type="ORF">B0H16DRAFT_1633781</name>
</gene>
<organism evidence="1 2">
    <name type="scientific">Mycena metata</name>
    <dbReference type="NCBI Taxonomy" id="1033252"/>
    <lineage>
        <taxon>Eukaryota</taxon>
        <taxon>Fungi</taxon>
        <taxon>Dikarya</taxon>
        <taxon>Basidiomycota</taxon>
        <taxon>Agaricomycotina</taxon>
        <taxon>Agaricomycetes</taxon>
        <taxon>Agaricomycetidae</taxon>
        <taxon>Agaricales</taxon>
        <taxon>Marasmiineae</taxon>
        <taxon>Mycenaceae</taxon>
        <taxon>Mycena</taxon>
    </lineage>
</organism>
<keyword evidence="2" id="KW-1185">Reference proteome</keyword>
<comment type="caution">
    <text evidence="1">The sequence shown here is derived from an EMBL/GenBank/DDBJ whole genome shotgun (WGS) entry which is preliminary data.</text>
</comment>